<organism evidence="1 2">
    <name type="scientific">Perilla frutescens var. hirtella</name>
    <name type="common">Perilla citriodora</name>
    <name type="synonym">Perilla setoyensis</name>
    <dbReference type="NCBI Taxonomy" id="608512"/>
    <lineage>
        <taxon>Eukaryota</taxon>
        <taxon>Viridiplantae</taxon>
        <taxon>Streptophyta</taxon>
        <taxon>Embryophyta</taxon>
        <taxon>Tracheophyta</taxon>
        <taxon>Spermatophyta</taxon>
        <taxon>Magnoliopsida</taxon>
        <taxon>eudicotyledons</taxon>
        <taxon>Gunneridae</taxon>
        <taxon>Pentapetalae</taxon>
        <taxon>asterids</taxon>
        <taxon>lamiids</taxon>
        <taxon>Lamiales</taxon>
        <taxon>Lamiaceae</taxon>
        <taxon>Nepetoideae</taxon>
        <taxon>Elsholtzieae</taxon>
        <taxon>Perilla</taxon>
    </lineage>
</organism>
<proteinExistence type="predicted"/>
<sequence>MSGDYYGRFQNDMMSFREHIDASFGSLRQHIDDRYDAHTHQMNARFDAHAQQMNVRFDTQDAQIASLQAQWDAWTAFYPPPHPPPQN</sequence>
<comment type="caution">
    <text evidence="1">The sequence shown here is derived from an EMBL/GenBank/DDBJ whole genome shotgun (WGS) entry which is preliminary data.</text>
</comment>
<dbReference type="EMBL" id="SDAM02000166">
    <property type="protein sequence ID" value="KAH6826479.1"/>
    <property type="molecule type" value="Genomic_DNA"/>
</dbReference>
<name>A0AAD4P4I1_PERFH</name>
<reference evidence="1 2" key="1">
    <citation type="journal article" date="2021" name="Nat. Commun.">
        <title>Incipient diploidization of the medicinal plant Perilla within 10,000 years.</title>
        <authorList>
            <person name="Zhang Y."/>
            <person name="Shen Q."/>
            <person name="Leng L."/>
            <person name="Zhang D."/>
            <person name="Chen S."/>
            <person name="Shi Y."/>
            <person name="Ning Z."/>
            <person name="Chen S."/>
        </authorList>
    </citation>
    <scope>NUCLEOTIDE SEQUENCE [LARGE SCALE GENOMIC DNA]</scope>
    <source>
        <strain evidence="2">cv. PC099</strain>
    </source>
</reference>
<evidence type="ECO:0000313" key="1">
    <source>
        <dbReference type="EMBL" id="KAH6826479.1"/>
    </source>
</evidence>
<evidence type="ECO:0000313" key="2">
    <source>
        <dbReference type="Proteomes" id="UP001190926"/>
    </source>
</evidence>
<protein>
    <submittedName>
        <fullName evidence="1">Uncharacterized protein</fullName>
    </submittedName>
</protein>
<dbReference type="Proteomes" id="UP001190926">
    <property type="component" value="Unassembled WGS sequence"/>
</dbReference>
<accession>A0AAD4P4I1</accession>
<dbReference type="AlphaFoldDB" id="A0AAD4P4I1"/>
<keyword evidence="2" id="KW-1185">Reference proteome</keyword>
<gene>
    <name evidence="1" type="ORF">C2S53_014333</name>
</gene>